<gene>
    <name evidence="2" type="ordered locus">Pcar_3028</name>
</gene>
<dbReference type="eggNOG" id="COG2050">
    <property type="taxonomic scope" value="Bacteria"/>
</dbReference>
<dbReference type="Gene3D" id="3.10.129.10">
    <property type="entry name" value="Hotdog Thioesterase"/>
    <property type="match status" value="1"/>
</dbReference>
<evidence type="ECO:0000313" key="2">
    <source>
        <dbReference type="EMBL" id="ABA90263.1"/>
    </source>
</evidence>
<dbReference type="EMBL" id="CP000142">
    <property type="protein sequence ID" value="ABA90263.1"/>
    <property type="molecule type" value="Genomic_DNA"/>
</dbReference>
<dbReference type="NCBIfam" id="TIGR02447">
    <property type="entry name" value="yiiD_Cterm"/>
    <property type="match status" value="1"/>
</dbReference>
<organism evidence="2 3">
    <name type="scientific">Syntrophotalea carbinolica (strain DSM 2380 / NBRC 103641 / GraBd1)</name>
    <name type="common">Pelobacter carbinolicus</name>
    <dbReference type="NCBI Taxonomy" id="338963"/>
    <lineage>
        <taxon>Bacteria</taxon>
        <taxon>Pseudomonadati</taxon>
        <taxon>Thermodesulfobacteriota</taxon>
        <taxon>Desulfuromonadia</taxon>
        <taxon>Desulfuromonadales</taxon>
        <taxon>Syntrophotaleaceae</taxon>
        <taxon>Syntrophotalea</taxon>
    </lineage>
</organism>
<reference evidence="3" key="1">
    <citation type="submission" date="2005-10" db="EMBL/GenBank/DDBJ databases">
        <title>Complete sequence of Pelobacter carbinolicus DSM 2380.</title>
        <authorList>
            <person name="Copeland A."/>
            <person name="Lucas S."/>
            <person name="Lapidus A."/>
            <person name="Barry K."/>
            <person name="Detter J.C."/>
            <person name="Glavina T."/>
            <person name="Hammon N."/>
            <person name="Israni S."/>
            <person name="Pitluck S."/>
            <person name="Chertkov O."/>
            <person name="Schmutz J."/>
            <person name="Larimer F."/>
            <person name="Land M."/>
            <person name="Kyrpides N."/>
            <person name="Ivanova N."/>
            <person name="Richardson P."/>
        </authorList>
    </citation>
    <scope>NUCLEOTIDE SEQUENCE [LARGE SCALE GENOMIC DNA]</scope>
    <source>
        <strain evidence="3">DSM 2380 / NBRC 103641 / GraBd1</strain>
    </source>
</reference>
<feature type="domain" description="Thioesterase putative" evidence="1">
    <location>
        <begin position="7"/>
        <end position="148"/>
    </location>
</feature>
<keyword evidence="3" id="KW-1185">Reference proteome</keyword>
<reference evidence="2 3" key="2">
    <citation type="journal article" date="2012" name="BMC Genomics">
        <title>The genome of Pelobacter carbinolicus reveals surprising metabolic capabilities and physiological features.</title>
        <authorList>
            <person name="Aklujkar M."/>
            <person name="Haveman S.A."/>
            <person name="Didonato R.Jr."/>
            <person name="Chertkov O."/>
            <person name="Han C.S."/>
            <person name="Land M.L."/>
            <person name="Brown P."/>
            <person name="Lovley D.R."/>
        </authorList>
    </citation>
    <scope>NUCLEOTIDE SEQUENCE [LARGE SCALE GENOMIC DNA]</scope>
    <source>
        <strain evidence="3">DSM 2380 / NBRC 103641 / GraBd1</strain>
    </source>
</reference>
<evidence type="ECO:0000259" key="1">
    <source>
        <dbReference type="Pfam" id="PF09500"/>
    </source>
</evidence>
<dbReference type="OrthoDB" id="5344088at2"/>
<dbReference type="InterPro" id="IPR012660">
    <property type="entry name" value="YiiD_C"/>
</dbReference>
<dbReference type="SUPFAM" id="SSF54637">
    <property type="entry name" value="Thioesterase/thiol ester dehydrase-isomerase"/>
    <property type="match status" value="1"/>
</dbReference>
<dbReference type="KEGG" id="pca:Pcar_3028"/>
<dbReference type="AlphaFoldDB" id="Q3A044"/>
<dbReference type="STRING" id="338963.Pcar_3028"/>
<name>Q3A044_SYNC1</name>
<protein>
    <recommendedName>
        <fullName evidence="1">Thioesterase putative domain-containing protein</fullName>
    </recommendedName>
</protein>
<evidence type="ECO:0000313" key="3">
    <source>
        <dbReference type="Proteomes" id="UP000002534"/>
    </source>
</evidence>
<sequence>MIDETAQQLNERFYRQIPMTRHMGLRITAWDGQVLRMDAPLAPNINDKGTGFAGSLATLATFAAWAAATLLAEKITAQACEAAVFESDIRYLLPVNGDFYVEVPVPEEEAMQAFKGSLQNRGRAKLALNAVIFQDGEEKVRYRGRYAVRVRPSQGSIE</sequence>
<dbReference type="Pfam" id="PF09500">
    <property type="entry name" value="YiiD_C"/>
    <property type="match status" value="1"/>
</dbReference>
<dbReference type="HOGENOM" id="CLU_112070_0_1_7"/>
<dbReference type="Proteomes" id="UP000002534">
    <property type="component" value="Chromosome"/>
</dbReference>
<proteinExistence type="predicted"/>
<dbReference type="RefSeq" id="WP_011342816.1">
    <property type="nucleotide sequence ID" value="NC_007498.2"/>
</dbReference>
<accession>Q3A044</accession>
<dbReference type="InterPro" id="IPR029069">
    <property type="entry name" value="HotDog_dom_sf"/>
</dbReference>